<dbReference type="Gene3D" id="3.20.20.140">
    <property type="entry name" value="Metal-dependent hydrolases"/>
    <property type="match status" value="1"/>
</dbReference>
<organism evidence="2 3">
    <name type="scientific">Dawidia soli</name>
    <dbReference type="NCBI Taxonomy" id="2782352"/>
    <lineage>
        <taxon>Bacteria</taxon>
        <taxon>Pseudomonadati</taxon>
        <taxon>Bacteroidota</taxon>
        <taxon>Cytophagia</taxon>
        <taxon>Cytophagales</taxon>
        <taxon>Chryseotaleaceae</taxon>
        <taxon>Dawidia</taxon>
    </lineage>
</organism>
<gene>
    <name evidence="2" type="ORF">KK078_04685</name>
</gene>
<dbReference type="InterPro" id="IPR006680">
    <property type="entry name" value="Amidohydro-rel"/>
</dbReference>
<dbReference type="Proteomes" id="UP001319180">
    <property type="component" value="Unassembled WGS sequence"/>
</dbReference>
<protein>
    <submittedName>
        <fullName evidence="2">Amidohydrolase family protein</fullName>
    </submittedName>
</protein>
<dbReference type="PANTHER" id="PTHR43135">
    <property type="entry name" value="ALPHA-D-RIBOSE 1-METHYLPHOSPHONATE 5-TRIPHOSPHATE DIPHOSPHATASE"/>
    <property type="match status" value="1"/>
</dbReference>
<feature type="domain" description="Amidohydrolase-related" evidence="1">
    <location>
        <begin position="23"/>
        <end position="84"/>
    </location>
</feature>
<comment type="caution">
    <text evidence="2">The sequence shown here is derived from an EMBL/GenBank/DDBJ whole genome shotgun (WGS) entry which is preliminary data.</text>
</comment>
<dbReference type="InterPro" id="IPR011059">
    <property type="entry name" value="Metal-dep_hydrolase_composite"/>
</dbReference>
<sequence>VKVDLGTTDDRGNVRNLPNNAGFAAAYGLGREQALKAVTIVPAEIFGVADKLGSIEVGKNATLFISDGDPFETKTTIHQVFIDGWKIQMKSRQTELYDEFLQRSPGVTKQ</sequence>
<dbReference type="InterPro" id="IPR051781">
    <property type="entry name" value="Metallo-dep_Hydrolase"/>
</dbReference>
<dbReference type="EMBL" id="JAHESC010000005">
    <property type="protein sequence ID" value="MBT1685838.1"/>
    <property type="molecule type" value="Genomic_DNA"/>
</dbReference>
<evidence type="ECO:0000313" key="2">
    <source>
        <dbReference type="EMBL" id="MBT1685838.1"/>
    </source>
</evidence>
<dbReference type="RefSeq" id="WP_254089090.1">
    <property type="nucleotide sequence ID" value="NZ_JAHESC010000005.1"/>
</dbReference>
<feature type="non-terminal residue" evidence="2">
    <location>
        <position position="1"/>
    </location>
</feature>
<reference evidence="2 3" key="1">
    <citation type="submission" date="2021-05" db="EMBL/GenBank/DDBJ databases">
        <title>A Polyphasic approach of four new species of the genus Ohtaekwangia: Ohtaekwangia histidinii sp. nov., Ohtaekwangia cretensis sp. nov., Ohtaekwangia indiensis sp. nov., Ohtaekwangia reichenbachii sp. nov. from diverse environment.</title>
        <authorList>
            <person name="Octaviana S."/>
        </authorList>
    </citation>
    <scope>NUCLEOTIDE SEQUENCE [LARGE SCALE GENOMIC DNA]</scope>
    <source>
        <strain evidence="2 3">PWU37</strain>
    </source>
</reference>
<keyword evidence="3" id="KW-1185">Reference proteome</keyword>
<evidence type="ECO:0000313" key="3">
    <source>
        <dbReference type="Proteomes" id="UP001319180"/>
    </source>
</evidence>
<proteinExistence type="predicted"/>
<accession>A0AAP2GHB7</accession>
<dbReference type="GO" id="GO:0016810">
    <property type="term" value="F:hydrolase activity, acting on carbon-nitrogen (but not peptide) bonds"/>
    <property type="evidence" value="ECO:0007669"/>
    <property type="project" value="InterPro"/>
</dbReference>
<name>A0AAP2GHB7_9BACT</name>
<dbReference type="PANTHER" id="PTHR43135:SF3">
    <property type="entry name" value="ALPHA-D-RIBOSE 1-METHYLPHOSPHONATE 5-TRIPHOSPHATE DIPHOSPHATASE"/>
    <property type="match status" value="1"/>
</dbReference>
<dbReference type="SUPFAM" id="SSF51338">
    <property type="entry name" value="Composite domain of metallo-dependent hydrolases"/>
    <property type="match status" value="1"/>
</dbReference>
<dbReference type="Pfam" id="PF01979">
    <property type="entry name" value="Amidohydro_1"/>
    <property type="match status" value="1"/>
</dbReference>
<dbReference type="AlphaFoldDB" id="A0AAP2GHB7"/>
<evidence type="ECO:0000259" key="1">
    <source>
        <dbReference type="Pfam" id="PF01979"/>
    </source>
</evidence>